<protein>
    <recommendedName>
        <fullName evidence="3">Xcc1710-like domain-containing protein</fullName>
    </recommendedName>
</protein>
<dbReference type="Pfam" id="PF04430">
    <property type="entry name" value="DUF498"/>
    <property type="match status" value="1"/>
</dbReference>
<gene>
    <name evidence="1" type="ORF">THSYN_08415</name>
</gene>
<dbReference type="InterPro" id="IPR007523">
    <property type="entry name" value="NDUFAF3/AAMDC"/>
</dbReference>
<dbReference type="PANTHER" id="PTHR21192">
    <property type="entry name" value="NUCLEAR PROTEIN E3-3"/>
    <property type="match status" value="1"/>
</dbReference>
<dbReference type="RefSeq" id="WP_100918749.1">
    <property type="nucleotide sequence ID" value="NZ_CP020370.1"/>
</dbReference>
<evidence type="ECO:0000313" key="2">
    <source>
        <dbReference type="Proteomes" id="UP000232638"/>
    </source>
</evidence>
<reference evidence="1 2" key="1">
    <citation type="submission" date="2017-03" db="EMBL/GenBank/DDBJ databases">
        <title>Complete genome sequence of Candidatus 'Thiodictyon syntrophicum' sp. nov. strain Cad16T, a photolithoautotroph purple sulfur bacterium isolated from an alpine meromictic lake.</title>
        <authorList>
            <person name="Luedin S.M."/>
            <person name="Pothier J.F."/>
            <person name="Danza F."/>
            <person name="Storelli N."/>
            <person name="Wittwer M."/>
            <person name="Tonolla M."/>
        </authorList>
    </citation>
    <scope>NUCLEOTIDE SEQUENCE [LARGE SCALE GENOMIC DNA]</scope>
    <source>
        <strain evidence="1 2">Cad16T</strain>
    </source>
</reference>
<evidence type="ECO:0000313" key="1">
    <source>
        <dbReference type="EMBL" id="AUB80968.1"/>
    </source>
</evidence>
<dbReference type="SUPFAM" id="SSF64076">
    <property type="entry name" value="MTH938-like"/>
    <property type="match status" value="1"/>
</dbReference>
<dbReference type="EMBL" id="CP020370">
    <property type="protein sequence ID" value="AUB80968.1"/>
    <property type="molecule type" value="Genomic_DNA"/>
</dbReference>
<dbReference type="KEGG" id="tsy:THSYN_08415"/>
<name>A0A2K8U5V1_9GAMM</name>
<dbReference type="CDD" id="cd05560">
    <property type="entry name" value="Xcc1710_like"/>
    <property type="match status" value="1"/>
</dbReference>
<dbReference type="PANTHER" id="PTHR21192:SF2">
    <property type="entry name" value="NADH DEHYDROGENASE [UBIQUINONE] 1 ALPHA SUBCOMPLEX ASSEMBLY FACTOR 3"/>
    <property type="match status" value="1"/>
</dbReference>
<keyword evidence="2" id="KW-1185">Reference proteome</keyword>
<organism evidence="1 2">
    <name type="scientific">Candidatus Thiodictyon syntrophicum</name>
    <dbReference type="NCBI Taxonomy" id="1166950"/>
    <lineage>
        <taxon>Bacteria</taxon>
        <taxon>Pseudomonadati</taxon>
        <taxon>Pseudomonadota</taxon>
        <taxon>Gammaproteobacteria</taxon>
        <taxon>Chromatiales</taxon>
        <taxon>Chromatiaceae</taxon>
        <taxon>Thiodictyon</taxon>
    </lineage>
</organism>
<proteinExistence type="predicted"/>
<evidence type="ECO:0008006" key="3">
    <source>
        <dbReference type="Google" id="ProtNLM"/>
    </source>
</evidence>
<accession>A0A2K8U5V1</accession>
<dbReference type="OrthoDB" id="9800373at2"/>
<dbReference type="InterPro" id="IPR036748">
    <property type="entry name" value="MTH938-like_sf"/>
</dbReference>
<dbReference type="Proteomes" id="UP000232638">
    <property type="component" value="Chromosome"/>
</dbReference>
<sequence>MRFTEPDDSGRNLVQAYGPAGIRIGGRTYGGALILTPGRIITDWGPRDAAGLGPEHLQALLDLDPELIVLGTGAVQVFPAPSLYRVLTAQRIGIEVMDTGAACRTYNILLAEGRRVVAGLLPL</sequence>
<dbReference type="Gene3D" id="3.40.1230.10">
    <property type="entry name" value="MTH938-like"/>
    <property type="match status" value="1"/>
</dbReference>
<dbReference type="AlphaFoldDB" id="A0A2K8U5V1"/>